<evidence type="ECO:0000313" key="2">
    <source>
        <dbReference type="EMBL" id="TXG48521.1"/>
    </source>
</evidence>
<dbReference type="Proteomes" id="UP000323000">
    <property type="component" value="Chromosome 12"/>
</dbReference>
<dbReference type="AlphaFoldDB" id="A0A5C7GUW2"/>
<reference evidence="3" key="1">
    <citation type="journal article" date="2019" name="Gigascience">
        <title>De novo genome assembly of the endangered Acer yangbiense, a plant species with extremely small populations endemic to Yunnan Province, China.</title>
        <authorList>
            <person name="Yang J."/>
            <person name="Wariss H.M."/>
            <person name="Tao L."/>
            <person name="Zhang R."/>
            <person name="Yun Q."/>
            <person name="Hollingsworth P."/>
            <person name="Dao Z."/>
            <person name="Luo G."/>
            <person name="Guo H."/>
            <person name="Ma Y."/>
            <person name="Sun W."/>
        </authorList>
    </citation>
    <scope>NUCLEOTIDE SEQUENCE [LARGE SCALE GENOMIC DNA]</scope>
    <source>
        <strain evidence="3">cv. Malutang</strain>
    </source>
</reference>
<feature type="transmembrane region" description="Helical" evidence="1">
    <location>
        <begin position="184"/>
        <end position="211"/>
    </location>
</feature>
<keyword evidence="3" id="KW-1185">Reference proteome</keyword>
<protein>
    <submittedName>
        <fullName evidence="2">Uncharacterized protein</fullName>
    </submittedName>
</protein>
<dbReference type="InterPro" id="IPR053023">
    <property type="entry name" value="FLAP_modulator"/>
</dbReference>
<dbReference type="OrthoDB" id="8042871at2759"/>
<dbReference type="EMBL" id="VAHF01000012">
    <property type="protein sequence ID" value="TXG48521.1"/>
    <property type="molecule type" value="Genomic_DNA"/>
</dbReference>
<dbReference type="PANTHER" id="PTHR33975:SF2">
    <property type="entry name" value="MYELIN-ASSOCIATED OLIGODENDROCYTE BASIC PROTEIN"/>
    <property type="match status" value="1"/>
</dbReference>
<proteinExistence type="predicted"/>
<sequence length="499" mass="55073">MATTSKLNNNLLLLSSKRTQNLRRSLCRFKSLKFGANSNFSNSTSSAPIINNAAVSFYSDSSQQPKFSIKRAASDEVKSSGSTNKNNLFDAVKNNALNLLKYKVKVAAALMMLGMMMINGHKRKPAFALAFPGQGGHLFSASSSSSLAASSSPRGCPLCSHGCIFCADQPTTKDGSTIDSDLKFLVFAIHFIICLAMAVLVFLVVVLVDLFKSSFTSIFKIQLGLLDSEDLQRDLNFIKQTLNKSSYSARPSVLEDAIKVLDWHSNNCLFSYSSVSEILYCVAKFSMVMANVEIVNMSRCYSLNMFKEFVPMGVFSRQVNKVLLVNRLNIILRKSCKDNDLRSCPVVTVIVLYAAHLVSVVPTTNKEVEIPPVAEASNLEDSAGEEAFGSGSASTSKEVTRSNSFNFNNSFNPVISMKFEIDKFDGTGDFRIWRRKVKALLSHQKILKAINDEHKSNMLEIALGTIILNLSDNVLREVNDETTAYGVWNKLESLYMLSL</sequence>
<keyword evidence="1" id="KW-0472">Membrane</keyword>
<keyword evidence="1" id="KW-0812">Transmembrane</keyword>
<dbReference type="PANTHER" id="PTHR33975">
    <property type="entry name" value="MYELIN-ASSOCIATED OLIGODENDROCYTE BASIC PROTEIN"/>
    <property type="match status" value="1"/>
</dbReference>
<keyword evidence="1" id="KW-1133">Transmembrane helix</keyword>
<comment type="caution">
    <text evidence="2">The sequence shown here is derived from an EMBL/GenBank/DDBJ whole genome shotgun (WGS) entry which is preliminary data.</text>
</comment>
<evidence type="ECO:0000256" key="1">
    <source>
        <dbReference type="SAM" id="Phobius"/>
    </source>
</evidence>
<dbReference type="Pfam" id="PF07466">
    <property type="entry name" value="DUF1517"/>
    <property type="match status" value="1"/>
</dbReference>
<organism evidence="2 3">
    <name type="scientific">Acer yangbiense</name>
    <dbReference type="NCBI Taxonomy" id="1000413"/>
    <lineage>
        <taxon>Eukaryota</taxon>
        <taxon>Viridiplantae</taxon>
        <taxon>Streptophyta</taxon>
        <taxon>Embryophyta</taxon>
        <taxon>Tracheophyta</taxon>
        <taxon>Spermatophyta</taxon>
        <taxon>Magnoliopsida</taxon>
        <taxon>eudicotyledons</taxon>
        <taxon>Gunneridae</taxon>
        <taxon>Pentapetalae</taxon>
        <taxon>rosids</taxon>
        <taxon>malvids</taxon>
        <taxon>Sapindales</taxon>
        <taxon>Sapindaceae</taxon>
        <taxon>Hippocastanoideae</taxon>
        <taxon>Acereae</taxon>
        <taxon>Acer</taxon>
    </lineage>
</organism>
<evidence type="ECO:0000313" key="3">
    <source>
        <dbReference type="Proteomes" id="UP000323000"/>
    </source>
</evidence>
<dbReference type="GO" id="GO:0009507">
    <property type="term" value="C:chloroplast"/>
    <property type="evidence" value="ECO:0007669"/>
    <property type="project" value="TreeGrafter"/>
</dbReference>
<name>A0A5C7GUW2_9ROSI</name>
<gene>
    <name evidence="2" type="ORF">EZV62_024396</name>
</gene>
<dbReference type="InterPro" id="IPR010903">
    <property type="entry name" value="DUF1517"/>
</dbReference>
<accession>A0A5C7GUW2</accession>